<evidence type="ECO:0000313" key="8">
    <source>
        <dbReference type="WBParaSite" id="EN70_4102"/>
    </source>
</evidence>
<keyword evidence="3 5" id="KW-1133">Transmembrane helix</keyword>
<dbReference type="Proteomes" id="UP000095285">
    <property type="component" value="Unassembled WGS sequence"/>
</dbReference>
<dbReference type="WBParaSite" id="EN70_4102">
    <property type="protein sequence ID" value="EN70_4102"/>
    <property type="gene ID" value="EN70_4102"/>
</dbReference>
<evidence type="ECO:0000256" key="1">
    <source>
        <dbReference type="ARBA" id="ARBA00004141"/>
    </source>
</evidence>
<dbReference type="OrthoDB" id="10264777at2759"/>
<protein>
    <submittedName>
        <fullName evidence="8">Aa_trans domain-containing protein</fullName>
    </submittedName>
</protein>
<feature type="transmembrane region" description="Helical" evidence="5">
    <location>
        <begin position="251"/>
        <end position="276"/>
    </location>
</feature>
<feature type="transmembrane region" description="Helical" evidence="5">
    <location>
        <begin position="296"/>
        <end position="324"/>
    </location>
</feature>
<feature type="transmembrane region" description="Helical" evidence="5">
    <location>
        <begin position="151"/>
        <end position="171"/>
    </location>
</feature>
<keyword evidence="4 5" id="KW-0472">Membrane</keyword>
<gene>
    <name evidence="8" type="primary">LOAG_05005</name>
</gene>
<dbReference type="Pfam" id="PF01490">
    <property type="entry name" value="Aa_trans"/>
    <property type="match status" value="1"/>
</dbReference>
<dbReference type="InterPro" id="IPR013057">
    <property type="entry name" value="AA_transpt_TM"/>
</dbReference>
<reference evidence="7" key="1">
    <citation type="submission" date="2012-04" db="EMBL/GenBank/DDBJ databases">
        <title>The Genome Sequence of Loa loa.</title>
        <authorList>
            <consortium name="The Broad Institute Genome Sequencing Platform"/>
            <consortium name="Broad Institute Genome Sequencing Center for Infectious Disease"/>
            <person name="Nutman T.B."/>
            <person name="Fink D.L."/>
            <person name="Russ C."/>
            <person name="Young S."/>
            <person name="Zeng Q."/>
            <person name="Gargeya S."/>
            <person name="Alvarado L."/>
            <person name="Berlin A."/>
            <person name="Chapman S.B."/>
            <person name="Chen Z."/>
            <person name="Freedman E."/>
            <person name="Gellesch M."/>
            <person name="Goldberg J."/>
            <person name="Griggs A."/>
            <person name="Gujja S."/>
            <person name="Heilman E.R."/>
            <person name="Heiman D."/>
            <person name="Howarth C."/>
            <person name="Mehta T."/>
            <person name="Neiman D."/>
            <person name="Pearson M."/>
            <person name="Roberts A."/>
            <person name="Saif S."/>
            <person name="Shea T."/>
            <person name="Shenoy N."/>
            <person name="Sisk P."/>
            <person name="Stolte C."/>
            <person name="Sykes S."/>
            <person name="White J."/>
            <person name="Yandava C."/>
            <person name="Haas B."/>
            <person name="Henn M.R."/>
            <person name="Nusbaum C."/>
            <person name="Birren B."/>
        </authorList>
    </citation>
    <scope>NUCLEOTIDE SEQUENCE [LARGE SCALE GENOMIC DNA]</scope>
</reference>
<feature type="transmembrane region" description="Helical" evidence="5">
    <location>
        <begin position="178"/>
        <end position="201"/>
    </location>
</feature>
<feature type="transmembrane region" description="Helical" evidence="5">
    <location>
        <begin position="410"/>
        <end position="430"/>
    </location>
</feature>
<dbReference type="eggNOG" id="KOG1304">
    <property type="taxonomic scope" value="Eukaryota"/>
</dbReference>
<proteinExistence type="predicted"/>
<feature type="transmembrane region" description="Helical" evidence="5">
    <location>
        <begin position="213"/>
        <end position="231"/>
    </location>
</feature>
<evidence type="ECO:0000256" key="2">
    <source>
        <dbReference type="ARBA" id="ARBA00022692"/>
    </source>
</evidence>
<keyword evidence="2 5" id="KW-0812">Transmembrane</keyword>
<dbReference type="GO" id="GO:0005774">
    <property type="term" value="C:vacuolar membrane"/>
    <property type="evidence" value="ECO:0007669"/>
    <property type="project" value="TreeGrafter"/>
</dbReference>
<organism evidence="7 8">
    <name type="scientific">Loa loa</name>
    <name type="common">Eye worm</name>
    <name type="synonym">Filaria loa</name>
    <dbReference type="NCBI Taxonomy" id="7209"/>
    <lineage>
        <taxon>Eukaryota</taxon>
        <taxon>Metazoa</taxon>
        <taxon>Ecdysozoa</taxon>
        <taxon>Nematoda</taxon>
        <taxon>Chromadorea</taxon>
        <taxon>Rhabditida</taxon>
        <taxon>Spirurina</taxon>
        <taxon>Spiruromorpha</taxon>
        <taxon>Filarioidea</taxon>
        <taxon>Onchocercidae</taxon>
        <taxon>Loa</taxon>
    </lineage>
</organism>
<feature type="transmembrane region" description="Helical" evidence="5">
    <location>
        <begin position="48"/>
        <end position="71"/>
    </location>
</feature>
<dbReference type="PANTHER" id="PTHR22950">
    <property type="entry name" value="AMINO ACID TRANSPORTER"/>
    <property type="match status" value="1"/>
</dbReference>
<comment type="subcellular location">
    <subcellularLocation>
        <location evidence="1">Membrane</location>
        <topology evidence="1">Multi-pass membrane protein</topology>
    </subcellularLocation>
</comment>
<dbReference type="GO" id="GO:0015179">
    <property type="term" value="F:L-amino acid transmembrane transporter activity"/>
    <property type="evidence" value="ECO:0007669"/>
    <property type="project" value="TreeGrafter"/>
</dbReference>
<dbReference type="STRING" id="7209.A0A1I7VMB3"/>
<feature type="transmembrane region" description="Helical" evidence="5">
    <location>
        <begin position="116"/>
        <end position="139"/>
    </location>
</feature>
<evidence type="ECO:0000259" key="6">
    <source>
        <dbReference type="Pfam" id="PF01490"/>
    </source>
</evidence>
<evidence type="ECO:0000256" key="4">
    <source>
        <dbReference type="ARBA" id="ARBA00023136"/>
    </source>
</evidence>
<accession>A0A1I7VMB3</accession>
<feature type="transmembrane region" description="Helical" evidence="5">
    <location>
        <begin position="368"/>
        <end position="389"/>
    </location>
</feature>
<dbReference type="AlphaFoldDB" id="A0A1I7VMB3"/>
<evidence type="ECO:0000313" key="7">
    <source>
        <dbReference type="Proteomes" id="UP000095285"/>
    </source>
</evidence>
<evidence type="ECO:0000256" key="5">
    <source>
        <dbReference type="SAM" id="Phobius"/>
    </source>
</evidence>
<feature type="domain" description="Amino acid transporter transmembrane" evidence="6">
    <location>
        <begin position="25"/>
        <end position="430"/>
    </location>
</feature>
<dbReference type="PANTHER" id="PTHR22950:SF343">
    <property type="entry name" value="AMINO ACID TRANSPORTER SKAT-1-RELATED"/>
    <property type="match status" value="1"/>
</dbReference>
<keyword evidence="7" id="KW-1185">Reference proteome</keyword>
<feature type="transmembrane region" description="Helical" evidence="5">
    <location>
        <begin position="345"/>
        <end position="362"/>
    </location>
</feature>
<reference evidence="8" key="2">
    <citation type="submission" date="2016-11" db="UniProtKB">
        <authorList>
            <consortium name="WormBaseParasite"/>
        </authorList>
    </citation>
    <scope>IDENTIFICATION</scope>
</reference>
<name>A0A1I7VMB3_LOALO</name>
<evidence type="ECO:0000256" key="3">
    <source>
        <dbReference type="ARBA" id="ARBA00022989"/>
    </source>
</evidence>
<sequence>MNEDSMSVGDVRHLVQQEIRKGDVISPHRAIMTLSKSMFNAGCFSLPYAWKLGGLWMSLALNFVIAGFNWYGNHILVRSSQHLAKKSERISLDYGHFAKKVCDFSDIRILRNNSKIIMYIVNITILFYQLGMCSVAILFIADNMNHLLGDYIVGGVKVMALISFVPILVLNMFTEMRLLSVFAMVSSVFFLLGAFVIVQFTVRQPNHWKELPAVTNFTGVIMFVGMTMYAFEGQTMILPVENKLETPEDFLSNFGVLPTTMCLCTLFMIAIGFYGYTAFGPNTQPTITMNVPKEGLYSTINVFLMLQSMLGYSVAMYVILDMFFNGFHRKFTNRFPNISKTVVDKGFRIFWVSITVLLSISIPHLEIMIPLVGVTSGTLCALIYPPVFEMITFWNDWKVSLNTYQRCLKISWNICVIITGLFAVIAGIYANFLTILEKLQTTE</sequence>